<dbReference type="Proteomes" id="UP000646478">
    <property type="component" value="Unassembled WGS sequence"/>
</dbReference>
<protein>
    <submittedName>
        <fullName evidence="1">Uncharacterized protein</fullName>
    </submittedName>
</protein>
<name>A0A916WH53_9HYPH</name>
<accession>A0A916WH53</accession>
<dbReference type="AlphaFoldDB" id="A0A916WH53"/>
<dbReference type="EMBL" id="BMHH01000013">
    <property type="protein sequence ID" value="GGB00726.1"/>
    <property type="molecule type" value="Genomic_DNA"/>
</dbReference>
<gene>
    <name evidence="1" type="ORF">GCM10011491_31140</name>
</gene>
<dbReference type="RefSeq" id="WP_188825109.1">
    <property type="nucleotide sequence ID" value="NZ_BMHH01000013.1"/>
</dbReference>
<reference evidence="1" key="2">
    <citation type="submission" date="2020-09" db="EMBL/GenBank/DDBJ databases">
        <authorList>
            <person name="Sun Q."/>
            <person name="Zhou Y."/>
        </authorList>
    </citation>
    <scope>NUCLEOTIDE SEQUENCE</scope>
    <source>
        <strain evidence="1">CGMCC 1.15082</strain>
    </source>
</reference>
<evidence type="ECO:0000313" key="1">
    <source>
        <dbReference type="EMBL" id="GGB00726.1"/>
    </source>
</evidence>
<comment type="caution">
    <text evidence="1">The sequence shown here is derived from an EMBL/GenBank/DDBJ whole genome shotgun (WGS) entry which is preliminary data.</text>
</comment>
<evidence type="ECO:0000313" key="2">
    <source>
        <dbReference type="Proteomes" id="UP000646478"/>
    </source>
</evidence>
<proteinExistence type="predicted"/>
<sequence length="99" mass="10747">MEFTVQDITKFDADSDLVGAKVEFNLPDAVGELDVLQGVSVSLRVSIHADTTLGQIEEILLNKALDQLRAVLAKCEGKTARELRVQSEDFASSLLPDMG</sequence>
<reference evidence="1" key="1">
    <citation type="journal article" date="2014" name="Int. J. Syst. Evol. Microbiol.">
        <title>Complete genome sequence of Corynebacterium casei LMG S-19264T (=DSM 44701T), isolated from a smear-ripened cheese.</title>
        <authorList>
            <consortium name="US DOE Joint Genome Institute (JGI-PGF)"/>
            <person name="Walter F."/>
            <person name="Albersmeier A."/>
            <person name="Kalinowski J."/>
            <person name="Ruckert C."/>
        </authorList>
    </citation>
    <scope>NUCLEOTIDE SEQUENCE</scope>
    <source>
        <strain evidence="1">CGMCC 1.15082</strain>
    </source>
</reference>
<keyword evidence="2" id="KW-1185">Reference proteome</keyword>
<organism evidence="1 2">
    <name type="scientific">Brucella endophytica</name>
    <dbReference type="NCBI Taxonomy" id="1963359"/>
    <lineage>
        <taxon>Bacteria</taxon>
        <taxon>Pseudomonadati</taxon>
        <taxon>Pseudomonadota</taxon>
        <taxon>Alphaproteobacteria</taxon>
        <taxon>Hyphomicrobiales</taxon>
        <taxon>Brucellaceae</taxon>
        <taxon>Brucella/Ochrobactrum group</taxon>
        <taxon>Brucella</taxon>
    </lineage>
</organism>